<organism evidence="1 2">
    <name type="scientific">Halarsenatibacter silvermanii</name>
    <dbReference type="NCBI Taxonomy" id="321763"/>
    <lineage>
        <taxon>Bacteria</taxon>
        <taxon>Bacillati</taxon>
        <taxon>Bacillota</taxon>
        <taxon>Clostridia</taxon>
        <taxon>Halanaerobiales</taxon>
        <taxon>Halarsenatibacteraceae</taxon>
        <taxon>Halarsenatibacter</taxon>
    </lineage>
</organism>
<sequence>MMGKKSSQKSFHDADYICEDVVPKDSFYHSLHRLGSSLFDDEDFAEMYCEDNGRES</sequence>
<gene>
    <name evidence="1" type="ORF">SAMN04488692_1291</name>
</gene>
<evidence type="ECO:0000313" key="1">
    <source>
        <dbReference type="EMBL" id="SDM34916.1"/>
    </source>
</evidence>
<proteinExistence type="predicted"/>
<keyword evidence="2" id="KW-1185">Reference proteome</keyword>
<dbReference type="Proteomes" id="UP000199476">
    <property type="component" value="Unassembled WGS sequence"/>
</dbReference>
<accession>A0A1G9SHE0</accession>
<dbReference type="AlphaFoldDB" id="A0A1G9SHE0"/>
<feature type="non-terminal residue" evidence="1">
    <location>
        <position position="56"/>
    </location>
</feature>
<reference evidence="1 2" key="1">
    <citation type="submission" date="2016-10" db="EMBL/GenBank/DDBJ databases">
        <authorList>
            <person name="de Groot N.N."/>
        </authorList>
    </citation>
    <scope>NUCLEOTIDE SEQUENCE [LARGE SCALE GENOMIC DNA]</scope>
    <source>
        <strain evidence="1 2">SLAS-1</strain>
    </source>
</reference>
<protein>
    <submittedName>
        <fullName evidence="1">Uncharacterized protein</fullName>
    </submittedName>
</protein>
<dbReference type="EMBL" id="FNGO01000029">
    <property type="protein sequence ID" value="SDM34916.1"/>
    <property type="molecule type" value="Genomic_DNA"/>
</dbReference>
<evidence type="ECO:0000313" key="2">
    <source>
        <dbReference type="Proteomes" id="UP000199476"/>
    </source>
</evidence>
<name>A0A1G9SHE0_9FIRM</name>